<organism evidence="1 2">
    <name type="scientific">Algimonas porphyrae</name>
    <dbReference type="NCBI Taxonomy" id="1128113"/>
    <lineage>
        <taxon>Bacteria</taxon>
        <taxon>Pseudomonadati</taxon>
        <taxon>Pseudomonadota</taxon>
        <taxon>Alphaproteobacteria</taxon>
        <taxon>Maricaulales</taxon>
        <taxon>Robiginitomaculaceae</taxon>
        <taxon>Algimonas</taxon>
    </lineage>
</organism>
<reference evidence="1" key="2">
    <citation type="submission" date="2023-01" db="EMBL/GenBank/DDBJ databases">
        <title>Draft genome sequence of Algimonas porphyrae strain NBRC 108216.</title>
        <authorList>
            <person name="Sun Q."/>
            <person name="Mori K."/>
        </authorList>
    </citation>
    <scope>NUCLEOTIDE SEQUENCE</scope>
    <source>
        <strain evidence="1">NBRC 108216</strain>
    </source>
</reference>
<evidence type="ECO:0000313" key="1">
    <source>
        <dbReference type="EMBL" id="GLQ21626.1"/>
    </source>
</evidence>
<proteinExistence type="predicted"/>
<protein>
    <recommendedName>
        <fullName evidence="3">DUF1579 domain-containing protein</fullName>
    </recommendedName>
</protein>
<accession>A0ABQ5V250</accession>
<reference evidence="1" key="1">
    <citation type="journal article" date="2014" name="Int. J. Syst. Evol. Microbiol.">
        <title>Complete genome of a new Firmicutes species belonging to the dominant human colonic microbiota ('Ruminococcus bicirculans') reveals two chromosomes and a selective capacity to utilize plant glucans.</title>
        <authorList>
            <consortium name="NISC Comparative Sequencing Program"/>
            <person name="Wegmann U."/>
            <person name="Louis P."/>
            <person name="Goesmann A."/>
            <person name="Henrissat B."/>
            <person name="Duncan S.H."/>
            <person name="Flint H.J."/>
        </authorList>
    </citation>
    <scope>NUCLEOTIDE SEQUENCE</scope>
    <source>
        <strain evidence="1">NBRC 108216</strain>
    </source>
</reference>
<dbReference type="RefSeq" id="WP_284373375.1">
    <property type="nucleotide sequence ID" value="NZ_BSNJ01000005.1"/>
</dbReference>
<evidence type="ECO:0008006" key="3">
    <source>
        <dbReference type="Google" id="ProtNLM"/>
    </source>
</evidence>
<dbReference type="EMBL" id="BSNJ01000005">
    <property type="protein sequence ID" value="GLQ21626.1"/>
    <property type="molecule type" value="Genomic_DNA"/>
</dbReference>
<keyword evidence="2" id="KW-1185">Reference proteome</keyword>
<evidence type="ECO:0000313" key="2">
    <source>
        <dbReference type="Proteomes" id="UP001161390"/>
    </source>
</evidence>
<comment type="caution">
    <text evidence="1">The sequence shown here is derived from an EMBL/GenBank/DDBJ whole genome shotgun (WGS) entry which is preliminary data.</text>
</comment>
<dbReference type="Proteomes" id="UP001161390">
    <property type="component" value="Unassembled WGS sequence"/>
</dbReference>
<sequence>MTQTWKTGRGKMGFMKPLLGQWLAIDPDTPMGKVVCIRTYTTILDGKFIRLQADWDIGEGRKTYSEIAHYGLNADKVPAFWSFTSDGGQSYGVMADVTEMHDTAKGFHADMPSGLARFGVWPTDDGMIWAAEAKTRTGWQSMIRHDCRKV</sequence>
<gene>
    <name evidence="1" type="ORF">GCM10007854_25810</name>
</gene>
<name>A0ABQ5V250_9PROT</name>